<gene>
    <name evidence="3" type="ORF">DVH02_16620</name>
</gene>
<keyword evidence="4" id="KW-1185">Reference proteome</keyword>
<dbReference type="InterPro" id="IPR020802">
    <property type="entry name" value="TesA-like"/>
</dbReference>
<proteinExistence type="predicted"/>
<dbReference type="Gene3D" id="1.10.1200.10">
    <property type="entry name" value="ACP-like"/>
    <property type="match status" value="1"/>
</dbReference>
<comment type="caution">
    <text evidence="3">The sequence shown here is derived from an EMBL/GenBank/DDBJ whole genome shotgun (WGS) entry which is preliminary data.</text>
</comment>
<dbReference type="PROSITE" id="PS50075">
    <property type="entry name" value="CARRIER"/>
    <property type="match status" value="1"/>
</dbReference>
<evidence type="ECO:0000313" key="4">
    <source>
        <dbReference type="Proteomes" id="UP000253741"/>
    </source>
</evidence>
<dbReference type="SUPFAM" id="SSF53474">
    <property type="entry name" value="alpha/beta-Hydrolases"/>
    <property type="match status" value="1"/>
</dbReference>
<feature type="domain" description="Carrier" evidence="2">
    <location>
        <begin position="1"/>
        <end position="40"/>
    </location>
</feature>
<dbReference type="SMART" id="SM00824">
    <property type="entry name" value="PKS_TE"/>
    <property type="match status" value="1"/>
</dbReference>
<dbReference type="InterPro" id="IPR029058">
    <property type="entry name" value="AB_hydrolase_fold"/>
</dbReference>
<dbReference type="InterPro" id="IPR001031">
    <property type="entry name" value="Thioesterase"/>
</dbReference>
<dbReference type="Proteomes" id="UP000253741">
    <property type="component" value="Unassembled WGS sequence"/>
</dbReference>
<name>A0A370BBI6_9ACTN</name>
<dbReference type="EMBL" id="QQNA01000121">
    <property type="protein sequence ID" value="RDG37066.1"/>
    <property type="molecule type" value="Genomic_DNA"/>
</dbReference>
<dbReference type="InterPro" id="IPR036736">
    <property type="entry name" value="ACP-like_sf"/>
</dbReference>
<organism evidence="3 4">
    <name type="scientific">Streptomyces corynorhini</name>
    <dbReference type="NCBI Taxonomy" id="2282652"/>
    <lineage>
        <taxon>Bacteria</taxon>
        <taxon>Bacillati</taxon>
        <taxon>Actinomycetota</taxon>
        <taxon>Actinomycetes</taxon>
        <taxon>Kitasatosporales</taxon>
        <taxon>Streptomycetaceae</taxon>
        <taxon>Streptomyces</taxon>
    </lineage>
</organism>
<evidence type="ECO:0000313" key="3">
    <source>
        <dbReference type="EMBL" id="RDG37066.1"/>
    </source>
</evidence>
<accession>A0A370BBI6</accession>
<dbReference type="AlphaFoldDB" id="A0A370BBI6"/>
<evidence type="ECO:0000256" key="1">
    <source>
        <dbReference type="SAM" id="MobiDB-lite"/>
    </source>
</evidence>
<feature type="region of interest" description="Disordered" evidence="1">
    <location>
        <begin position="42"/>
        <end position="61"/>
    </location>
</feature>
<dbReference type="Gene3D" id="3.40.50.1820">
    <property type="entry name" value="alpha/beta hydrolase"/>
    <property type="match status" value="1"/>
</dbReference>
<dbReference type="InterPro" id="IPR009081">
    <property type="entry name" value="PP-bd_ACP"/>
</dbReference>
<protein>
    <recommendedName>
        <fullName evidence="2">Carrier domain-containing protein</fullName>
    </recommendedName>
</protein>
<reference evidence="3 4" key="1">
    <citation type="submission" date="2018-07" db="EMBL/GenBank/DDBJ databases">
        <title>Streptomyces species from bats.</title>
        <authorList>
            <person name="Dunlap C."/>
        </authorList>
    </citation>
    <scope>NUCLEOTIDE SEQUENCE [LARGE SCALE GENOMIC DNA]</scope>
    <source>
        <strain evidence="3 4">AC230</strain>
    </source>
</reference>
<evidence type="ECO:0000259" key="2">
    <source>
        <dbReference type="PROSITE" id="PS50075"/>
    </source>
</evidence>
<dbReference type="Pfam" id="PF00975">
    <property type="entry name" value="Thioesterase"/>
    <property type="match status" value="1"/>
</dbReference>
<sequence length="360" mass="36804">MAAVDLRNRLAAATGTALPSTVVLTRPTPAALADHLLELLDSAPDSDGQEDTAPTDGVPDDLVTRLHRDAVRAGRLDEAGTLLRGLAALRPRSAEPVPPVVDRLTAGGTGTRLVCVAPVVPLTGPHTYFTLAGSLPDDWSISCLTPPGFGPDEPLPATREALVAGLAGAVASGADGAPGAPGAPGTDGTADGAPVVLLGTSSGGILAHETARYLAAHGTPVRAVVLLDTYGLDTPAAASLRPHLWHALYERERQAGGYTAAHLSAYAWTVDLLHTWTPGPVPFPTLLLRASDPLPAPPGADPAPERWRTELPCVTTTLTTPGDHFTLTNEHAAATAGLIRDWLAGTGIGPVMPGADGSGR</sequence>